<dbReference type="PROSITE" id="PS50600">
    <property type="entry name" value="ULP_PROTEASE"/>
    <property type="match status" value="1"/>
</dbReference>
<feature type="compositionally biased region" description="Acidic residues" evidence="4">
    <location>
        <begin position="327"/>
        <end position="349"/>
    </location>
</feature>
<dbReference type="Gene3D" id="3.40.395.10">
    <property type="entry name" value="Adenoviral Proteinase, Chain A"/>
    <property type="match status" value="1"/>
</dbReference>
<organism evidence="6 7">
    <name type="scientific">Phytophthora oleae</name>
    <dbReference type="NCBI Taxonomy" id="2107226"/>
    <lineage>
        <taxon>Eukaryota</taxon>
        <taxon>Sar</taxon>
        <taxon>Stramenopiles</taxon>
        <taxon>Oomycota</taxon>
        <taxon>Peronosporomycetes</taxon>
        <taxon>Peronosporales</taxon>
        <taxon>Peronosporaceae</taxon>
        <taxon>Phytophthora</taxon>
    </lineage>
</organism>
<dbReference type="SUPFAM" id="SSF54001">
    <property type="entry name" value="Cysteine proteinases"/>
    <property type="match status" value="1"/>
</dbReference>
<evidence type="ECO:0000256" key="2">
    <source>
        <dbReference type="ARBA" id="ARBA00022670"/>
    </source>
</evidence>
<feature type="region of interest" description="Disordered" evidence="4">
    <location>
        <begin position="323"/>
        <end position="356"/>
    </location>
</feature>
<evidence type="ECO:0000313" key="6">
    <source>
        <dbReference type="EMBL" id="KAL3667959.1"/>
    </source>
</evidence>
<gene>
    <name evidence="6" type="ORF">V7S43_006836</name>
</gene>
<reference evidence="6 7" key="1">
    <citation type="submission" date="2024-09" db="EMBL/GenBank/DDBJ databases">
        <title>Genome sequencing and assembly of Phytophthora oleae, isolate VK10A, causative agent of rot of olive drupes.</title>
        <authorList>
            <person name="Conti Taguali S."/>
            <person name="Riolo M."/>
            <person name="La Spada F."/>
            <person name="Cacciola S.O."/>
            <person name="Dionisio G."/>
        </authorList>
    </citation>
    <scope>NUCLEOTIDE SEQUENCE [LARGE SCALE GENOMIC DNA]</scope>
    <source>
        <strain evidence="6 7">VK10A</strain>
    </source>
</reference>
<comment type="caution">
    <text evidence="6">The sequence shown here is derived from an EMBL/GenBank/DDBJ whole genome shotgun (WGS) entry which is preliminary data.</text>
</comment>
<sequence length="356" mass="40149">MDPFYILPGKLLDACMKALPLSNTSEETIALYDEADTQKAQKKASEDNLTETVIIKEVGCFSRKQIETFKRIQNLKTAVQLGLDMHKWLMEEGPPALPAEYHALAKKKVADEVLKTYPYTQLPGLPNIQDFQFVLLYRATPPTWLSDAAIRALCERLVAVFPAFRFAGFQSAVTKSKKTRSADLNQVEESTLNRILHQVGERGVDVVMLPLNFGNAHWCCMVVRVKAKRIFYYDPLNRSAYLQPAGDIAKHIKIRGLYDYDVLPRNNPIQFDAFSCGVYVCWNFIRQAGAGTPVDMSVNSLPRRRFELFYYLLSGRLLTKDGSATAADDDEEKIPVPQDEDGEGDEDDVPQTQIAQ</sequence>
<dbReference type="InterPro" id="IPR038765">
    <property type="entry name" value="Papain-like_cys_pep_sf"/>
</dbReference>
<dbReference type="Proteomes" id="UP001632037">
    <property type="component" value="Unassembled WGS sequence"/>
</dbReference>
<feature type="domain" description="Ubiquitin-like protease family profile" evidence="5">
    <location>
        <begin position="126"/>
        <end position="287"/>
    </location>
</feature>
<accession>A0ABD3FQR1</accession>
<dbReference type="GO" id="GO:0006508">
    <property type="term" value="P:proteolysis"/>
    <property type="evidence" value="ECO:0007669"/>
    <property type="project" value="UniProtKB-KW"/>
</dbReference>
<name>A0ABD3FQR1_9STRA</name>
<dbReference type="Pfam" id="PF02902">
    <property type="entry name" value="Peptidase_C48"/>
    <property type="match status" value="1"/>
</dbReference>
<dbReference type="AlphaFoldDB" id="A0ABD3FQR1"/>
<dbReference type="EMBL" id="JBIMZQ010000012">
    <property type="protein sequence ID" value="KAL3667959.1"/>
    <property type="molecule type" value="Genomic_DNA"/>
</dbReference>
<evidence type="ECO:0000256" key="4">
    <source>
        <dbReference type="SAM" id="MobiDB-lite"/>
    </source>
</evidence>
<dbReference type="InterPro" id="IPR003653">
    <property type="entry name" value="Peptidase_C48_C"/>
</dbReference>
<keyword evidence="3" id="KW-0378">Hydrolase</keyword>
<evidence type="ECO:0000313" key="7">
    <source>
        <dbReference type="Proteomes" id="UP001632037"/>
    </source>
</evidence>
<protein>
    <recommendedName>
        <fullName evidence="5">Ubiquitin-like protease family profile domain-containing protein</fullName>
    </recommendedName>
</protein>
<evidence type="ECO:0000256" key="1">
    <source>
        <dbReference type="ARBA" id="ARBA00005234"/>
    </source>
</evidence>
<proteinExistence type="inferred from homology"/>
<keyword evidence="2" id="KW-0645">Protease</keyword>
<dbReference type="GO" id="GO:0008233">
    <property type="term" value="F:peptidase activity"/>
    <property type="evidence" value="ECO:0007669"/>
    <property type="project" value="UniProtKB-KW"/>
</dbReference>
<comment type="similarity">
    <text evidence="1">Belongs to the peptidase C48 family.</text>
</comment>
<evidence type="ECO:0000259" key="5">
    <source>
        <dbReference type="PROSITE" id="PS50600"/>
    </source>
</evidence>
<evidence type="ECO:0000256" key="3">
    <source>
        <dbReference type="ARBA" id="ARBA00022801"/>
    </source>
</evidence>
<keyword evidence="7" id="KW-1185">Reference proteome</keyword>